<evidence type="ECO:0000313" key="3">
    <source>
        <dbReference type="Proteomes" id="UP000176629"/>
    </source>
</evidence>
<dbReference type="EMBL" id="MFUX01000042">
    <property type="protein sequence ID" value="OGI93596.1"/>
    <property type="molecule type" value="Genomic_DNA"/>
</dbReference>
<proteinExistence type="predicted"/>
<evidence type="ECO:0000313" key="2">
    <source>
        <dbReference type="EMBL" id="OGI93596.1"/>
    </source>
</evidence>
<reference evidence="2 3" key="1">
    <citation type="journal article" date="2016" name="Nat. Commun.">
        <title>Thousands of microbial genomes shed light on interconnected biogeochemical processes in an aquifer system.</title>
        <authorList>
            <person name="Anantharaman K."/>
            <person name="Brown C.T."/>
            <person name="Hug L.A."/>
            <person name="Sharon I."/>
            <person name="Castelle C.J."/>
            <person name="Probst A.J."/>
            <person name="Thomas B.C."/>
            <person name="Singh A."/>
            <person name="Wilkins M.J."/>
            <person name="Karaoz U."/>
            <person name="Brodie E.L."/>
            <person name="Williams K.H."/>
            <person name="Hubbard S.S."/>
            <person name="Banfield J.F."/>
        </authorList>
    </citation>
    <scope>NUCLEOTIDE SEQUENCE [LARGE SCALE GENOMIC DNA]</scope>
</reference>
<keyword evidence="1" id="KW-0472">Membrane</keyword>
<comment type="caution">
    <text evidence="2">The sequence shown here is derived from an EMBL/GenBank/DDBJ whole genome shotgun (WGS) entry which is preliminary data.</text>
</comment>
<dbReference type="AlphaFoldDB" id="A0A1F6XHL5"/>
<gene>
    <name evidence="2" type="ORF">A3A03_00805</name>
</gene>
<protein>
    <submittedName>
        <fullName evidence="2">Uncharacterized protein</fullName>
    </submittedName>
</protein>
<evidence type="ECO:0000256" key="1">
    <source>
        <dbReference type="SAM" id="Phobius"/>
    </source>
</evidence>
<dbReference type="STRING" id="1801773.A3A03_00805"/>
<organism evidence="2 3">
    <name type="scientific">Candidatus Nomurabacteria bacterium RIFCSPLOWO2_01_FULL_40_18</name>
    <dbReference type="NCBI Taxonomy" id="1801773"/>
    <lineage>
        <taxon>Bacteria</taxon>
        <taxon>Candidatus Nomuraibacteriota</taxon>
    </lineage>
</organism>
<sequence length="281" mass="30859">MVTPELIQYIKAEFAKGRTREEVHNDLVKNGGWSEVDLNEGFRSVIPMQSIMQSPVTMQSSSYSKSPAWFPKIILIVIILGGIFWAGWFLRAPLMKLFNPEVNKTDNTASVLNNPVIANTAIVKDCGIGTTPDLKNPLTYQNDAVLACLGNSALRCENAKANLNDALFPTNFQIIKNEDGQSCNFKLSYKPDSTLVDATGQKLAGQYISCPISIVKVLDETKSTPSFSAPSTENLGKYASQIYFYGTLGLFMETNVNKSQIQSLGCSGPYIDTVIASYNNR</sequence>
<feature type="transmembrane region" description="Helical" evidence="1">
    <location>
        <begin position="69"/>
        <end position="90"/>
    </location>
</feature>
<keyword evidence="1" id="KW-1133">Transmembrane helix</keyword>
<keyword evidence="1" id="KW-0812">Transmembrane</keyword>
<dbReference type="Proteomes" id="UP000176629">
    <property type="component" value="Unassembled WGS sequence"/>
</dbReference>
<name>A0A1F6XHL5_9BACT</name>
<accession>A0A1F6XHL5</accession>